<dbReference type="Proteomes" id="UP000694426">
    <property type="component" value="Unplaced"/>
</dbReference>
<evidence type="ECO:0000256" key="1">
    <source>
        <dbReference type="PROSITE-ProRule" id="PRU00206"/>
    </source>
</evidence>
<dbReference type="GO" id="GO:0038023">
    <property type="term" value="F:signaling receptor activity"/>
    <property type="evidence" value="ECO:0007669"/>
    <property type="project" value="TreeGrafter"/>
</dbReference>
<proteinExistence type="predicted"/>
<feature type="disulfide bond" evidence="1">
    <location>
        <begin position="69"/>
        <end position="87"/>
    </location>
</feature>
<evidence type="ECO:0000259" key="2">
    <source>
        <dbReference type="PROSITE" id="PS50050"/>
    </source>
</evidence>
<protein>
    <recommendedName>
        <fullName evidence="2">TNFR-Cys domain-containing protein</fullName>
    </recommendedName>
</protein>
<keyword evidence="1" id="KW-1015">Disulfide bond</keyword>
<accession>A0A8B9CDE5</accession>
<reference evidence="3" key="2">
    <citation type="submission" date="2025-09" db="UniProtKB">
        <authorList>
            <consortium name="Ensembl"/>
        </authorList>
    </citation>
    <scope>IDENTIFICATION</scope>
</reference>
<evidence type="ECO:0000313" key="3">
    <source>
        <dbReference type="Ensembl" id="ENSABRP00000016985.1"/>
    </source>
</evidence>
<dbReference type="PANTHER" id="PTHR47139">
    <property type="entry name" value="TUMOR NECROSIS FACTOR RECEPTOR SUPERFAMILY MEMBER 9"/>
    <property type="match status" value="1"/>
</dbReference>
<dbReference type="Gene3D" id="2.10.50.10">
    <property type="entry name" value="Tumor Necrosis Factor Receptor, subunit A, domain 2"/>
    <property type="match status" value="1"/>
</dbReference>
<dbReference type="SUPFAM" id="SSF57586">
    <property type="entry name" value="TNF receptor-like"/>
    <property type="match status" value="1"/>
</dbReference>
<dbReference type="GeneTree" id="ENSGT00960000190049"/>
<dbReference type="Pfam" id="PF00020">
    <property type="entry name" value="TNFR_c6"/>
    <property type="match status" value="1"/>
</dbReference>
<organism evidence="3 4">
    <name type="scientific">Anser brachyrhynchus</name>
    <name type="common">Pink-footed goose</name>
    <dbReference type="NCBI Taxonomy" id="132585"/>
    <lineage>
        <taxon>Eukaryota</taxon>
        <taxon>Metazoa</taxon>
        <taxon>Chordata</taxon>
        <taxon>Craniata</taxon>
        <taxon>Vertebrata</taxon>
        <taxon>Euteleostomi</taxon>
        <taxon>Archelosauria</taxon>
        <taxon>Archosauria</taxon>
        <taxon>Dinosauria</taxon>
        <taxon>Saurischia</taxon>
        <taxon>Theropoda</taxon>
        <taxon>Coelurosauria</taxon>
        <taxon>Aves</taxon>
        <taxon>Neognathae</taxon>
        <taxon>Galloanserae</taxon>
        <taxon>Anseriformes</taxon>
        <taxon>Anatidae</taxon>
        <taxon>Anserinae</taxon>
        <taxon>Anser</taxon>
    </lineage>
</organism>
<dbReference type="PROSITE" id="PS50050">
    <property type="entry name" value="TNFR_NGFR_2"/>
    <property type="match status" value="1"/>
</dbReference>
<evidence type="ECO:0000313" key="4">
    <source>
        <dbReference type="Proteomes" id="UP000694426"/>
    </source>
</evidence>
<dbReference type="GO" id="GO:0042127">
    <property type="term" value="P:regulation of cell population proliferation"/>
    <property type="evidence" value="ECO:0007669"/>
    <property type="project" value="TreeGrafter"/>
</dbReference>
<name>A0A8B9CDE5_9AVES</name>
<dbReference type="Ensembl" id="ENSABRT00000024142.1">
    <property type="protein sequence ID" value="ENSABRP00000016985.1"/>
    <property type="gene ID" value="ENSABRG00000014834.1"/>
</dbReference>
<comment type="caution">
    <text evidence="1">Lacks conserved residue(s) required for the propagation of feature annotation.</text>
</comment>
<dbReference type="PANTHER" id="PTHR47139:SF1">
    <property type="entry name" value="TUMOR NECROSIS FACTOR RECEPTOR SUPERFAMILY MEMBER 9"/>
    <property type="match status" value="1"/>
</dbReference>
<feature type="repeat" description="TNFR-Cys" evidence="1">
    <location>
        <begin position="48"/>
        <end position="87"/>
    </location>
</feature>
<keyword evidence="4" id="KW-1185">Reference proteome</keyword>
<feature type="domain" description="TNFR-Cys" evidence="2">
    <location>
        <begin position="48"/>
        <end position="87"/>
    </location>
</feature>
<dbReference type="InterPro" id="IPR001368">
    <property type="entry name" value="TNFR/NGFR_Cys_rich_reg"/>
</dbReference>
<sequence length="156" mass="17114">IYIITIQEFRTFFLAISFEMVHKMSQAILKAGTFVVSAGCGRGAGCRQCPPDTFSSAAGLRGCTLCRKCEGRFRYLKACSPKSDAECTCKEGYRCSGDGCSRCDRSCGVGEESAGMHTTPEQSVQEDACSCRFPEEEQGEYQDCGKSTEFRDLLEN</sequence>
<feature type="disulfide bond" evidence="1">
    <location>
        <begin position="66"/>
        <end position="79"/>
    </location>
</feature>
<dbReference type="SMART" id="SM00208">
    <property type="entry name" value="TNFR"/>
    <property type="match status" value="1"/>
</dbReference>
<reference evidence="3" key="1">
    <citation type="submission" date="2025-08" db="UniProtKB">
        <authorList>
            <consortium name="Ensembl"/>
        </authorList>
    </citation>
    <scope>IDENTIFICATION</scope>
</reference>
<dbReference type="AlphaFoldDB" id="A0A8B9CDE5"/>